<feature type="transmembrane region" description="Helical" evidence="7">
    <location>
        <begin position="252"/>
        <end position="275"/>
    </location>
</feature>
<comment type="similarity">
    <text evidence="7">Belongs to the binding-protein-dependent transport system permease family.</text>
</comment>
<dbReference type="InterPro" id="IPR000515">
    <property type="entry name" value="MetI-like"/>
</dbReference>
<feature type="transmembrane region" description="Helical" evidence="7">
    <location>
        <begin position="361"/>
        <end position="383"/>
    </location>
</feature>
<evidence type="ECO:0000259" key="8">
    <source>
        <dbReference type="PROSITE" id="PS50928"/>
    </source>
</evidence>
<feature type="domain" description="ABC transmembrane type-1" evidence="8">
    <location>
        <begin position="357"/>
        <end position="545"/>
    </location>
</feature>
<proteinExistence type="inferred from homology"/>
<accession>A0A8G0ZTZ4</accession>
<evidence type="ECO:0000256" key="2">
    <source>
        <dbReference type="ARBA" id="ARBA00022448"/>
    </source>
</evidence>
<keyword evidence="4 7" id="KW-0812">Transmembrane</keyword>
<feature type="transmembrane region" description="Helical" evidence="7">
    <location>
        <begin position="395"/>
        <end position="419"/>
    </location>
</feature>
<dbReference type="AlphaFoldDB" id="A0A8G0ZTZ4"/>
<comment type="subcellular location">
    <subcellularLocation>
        <location evidence="1 7">Cell membrane</location>
        <topology evidence="1 7">Multi-pass membrane protein</topology>
    </subcellularLocation>
</comment>
<dbReference type="PANTHER" id="PTHR30183:SF6">
    <property type="entry name" value="INNER MEMBRANE ABC TRANSPORTER PERMEASE PROTEIN YNJC"/>
    <property type="match status" value="1"/>
</dbReference>
<evidence type="ECO:0000256" key="5">
    <source>
        <dbReference type="ARBA" id="ARBA00022989"/>
    </source>
</evidence>
<keyword evidence="10" id="KW-1185">Reference proteome</keyword>
<reference evidence="9" key="1">
    <citation type="submission" date="2021-02" db="EMBL/GenBank/DDBJ databases">
        <title>Rhodobacter shimadae sp. nov., an aerobic anoxygenic phototrophic bacterium isolated from a hot spring.</title>
        <authorList>
            <person name="Muramatsu S."/>
            <person name="Haruta S."/>
            <person name="Hirose S."/>
            <person name="Hanada S."/>
        </authorList>
    </citation>
    <scope>NUCLEOTIDE SEQUENCE</scope>
    <source>
        <strain evidence="9">N10</strain>
    </source>
</reference>
<keyword evidence="6 7" id="KW-0472">Membrane</keyword>
<evidence type="ECO:0000313" key="9">
    <source>
        <dbReference type="EMBL" id="QYZ71356.1"/>
    </source>
</evidence>
<dbReference type="Gene3D" id="1.10.3720.10">
    <property type="entry name" value="MetI-like"/>
    <property type="match status" value="2"/>
</dbReference>
<evidence type="ECO:0000256" key="6">
    <source>
        <dbReference type="ARBA" id="ARBA00023136"/>
    </source>
</evidence>
<feature type="transmembrane region" description="Helical" evidence="7">
    <location>
        <begin position="106"/>
        <end position="127"/>
    </location>
</feature>
<evidence type="ECO:0000256" key="1">
    <source>
        <dbReference type="ARBA" id="ARBA00004651"/>
    </source>
</evidence>
<dbReference type="Pfam" id="PF00528">
    <property type="entry name" value="BPD_transp_1"/>
    <property type="match status" value="1"/>
</dbReference>
<feature type="transmembrane region" description="Helical" evidence="7">
    <location>
        <begin position="61"/>
        <end position="94"/>
    </location>
</feature>
<gene>
    <name evidence="9" type="ORF">JO391_07595</name>
</gene>
<feature type="transmembrane region" description="Helical" evidence="7">
    <location>
        <begin position="426"/>
        <end position="449"/>
    </location>
</feature>
<evidence type="ECO:0000256" key="7">
    <source>
        <dbReference type="RuleBase" id="RU363032"/>
    </source>
</evidence>
<dbReference type="SUPFAM" id="SSF161098">
    <property type="entry name" value="MetI-like"/>
    <property type="match status" value="2"/>
</dbReference>
<sequence>MRAAARLLPLAPPALLALILTAPVAAGLAGALAPAFGLPDAPGLQEWRRLFDQPGLATSIRLSLVTGLVSSLAALTLSTLIVAALHGTAAFALLRRGLAPLLSVPHAAAALGLAFLIAPSGWIARALSPWATGWTEPPDLLILNDPGGWALTLGLVAKELPFLLLMTLAALPQTDAARQMAVAASLGHSRSSGFLLAVWPALARQLRLPVAAVLAYGMTVVDMALILGPTLPPTLAVRITQWMTAPDLSDRGLAAAAALLQLALVLAALAFWRLAGRATCSLTRSLATSGWRGRGADRVLRPLAATLGATATLSLAAGLAGLALWSFTGPWSFPAALPASLTLGTWAQNGASLAARTGTTLALAILSAASALALVVAALESLSRRGTSPGPRLLALIWLPLVVPQVAFLPGLQVFTLAAGTEGTRLSVAAAHLVFVLPYVWLSLAPAWAAWNPRIALAAAALGAPPSRILWRLRLPMLLRPLLTAFAVGLAVSIGQYLPTLLIGGGRVETLTTEAVALASGGSRRVAGAAAIAQTLLPMAGFWLALAMPALAFRHRRGMGEAP</sequence>
<evidence type="ECO:0000313" key="10">
    <source>
        <dbReference type="Proteomes" id="UP000826300"/>
    </source>
</evidence>
<dbReference type="Proteomes" id="UP000826300">
    <property type="component" value="Chromosome"/>
</dbReference>
<feature type="transmembrane region" description="Helical" evidence="7">
    <location>
        <begin position="210"/>
        <end position="232"/>
    </location>
</feature>
<keyword evidence="3" id="KW-1003">Cell membrane</keyword>
<evidence type="ECO:0000256" key="3">
    <source>
        <dbReference type="ARBA" id="ARBA00022475"/>
    </source>
</evidence>
<keyword evidence="5 7" id="KW-1133">Transmembrane helix</keyword>
<dbReference type="GO" id="GO:0005886">
    <property type="term" value="C:plasma membrane"/>
    <property type="evidence" value="ECO:0007669"/>
    <property type="project" value="UniProtKB-SubCell"/>
</dbReference>
<dbReference type="PROSITE" id="PS50928">
    <property type="entry name" value="ABC_TM1"/>
    <property type="match status" value="2"/>
</dbReference>
<organism evidence="9 10">
    <name type="scientific">Neotabrizicola shimadae</name>
    <dbReference type="NCBI Taxonomy" id="2807096"/>
    <lineage>
        <taxon>Bacteria</taxon>
        <taxon>Pseudomonadati</taxon>
        <taxon>Pseudomonadota</taxon>
        <taxon>Alphaproteobacteria</taxon>
        <taxon>Rhodobacterales</taxon>
        <taxon>Paracoccaceae</taxon>
        <taxon>Neotabrizicola</taxon>
    </lineage>
</organism>
<protein>
    <submittedName>
        <fullName evidence="9">ABC transporter permease subunit</fullName>
    </submittedName>
</protein>
<dbReference type="EMBL" id="CP069370">
    <property type="protein sequence ID" value="QYZ71356.1"/>
    <property type="molecule type" value="Genomic_DNA"/>
</dbReference>
<dbReference type="InterPro" id="IPR035906">
    <property type="entry name" value="MetI-like_sf"/>
</dbReference>
<dbReference type="GO" id="GO:0055085">
    <property type="term" value="P:transmembrane transport"/>
    <property type="evidence" value="ECO:0007669"/>
    <property type="project" value="InterPro"/>
</dbReference>
<dbReference type="RefSeq" id="WP_220663843.1">
    <property type="nucleotide sequence ID" value="NZ_CP069370.1"/>
</dbReference>
<name>A0A8G0ZTZ4_9RHOB</name>
<dbReference type="KEGG" id="nsm:JO391_07595"/>
<feature type="transmembrane region" description="Helical" evidence="7">
    <location>
        <begin position="483"/>
        <end position="506"/>
    </location>
</feature>
<feature type="transmembrane region" description="Helical" evidence="7">
    <location>
        <begin position="302"/>
        <end position="325"/>
    </location>
</feature>
<evidence type="ECO:0000256" key="4">
    <source>
        <dbReference type="ARBA" id="ARBA00022692"/>
    </source>
</evidence>
<feature type="domain" description="ABC transmembrane type-1" evidence="8">
    <location>
        <begin position="56"/>
        <end position="272"/>
    </location>
</feature>
<dbReference type="PANTHER" id="PTHR30183">
    <property type="entry name" value="MOLYBDENUM TRANSPORT SYSTEM PERMEASE PROTEIN MODB"/>
    <property type="match status" value="1"/>
</dbReference>
<keyword evidence="2 7" id="KW-0813">Transport</keyword>
<feature type="transmembrane region" description="Helical" evidence="7">
    <location>
        <begin position="147"/>
        <end position="171"/>
    </location>
</feature>
<feature type="transmembrane region" description="Helical" evidence="7">
    <location>
        <begin position="526"/>
        <end position="553"/>
    </location>
</feature>